<dbReference type="Proteomes" id="UP001162740">
    <property type="component" value="Chromosome"/>
</dbReference>
<protein>
    <submittedName>
        <fullName evidence="7">FAD-dependent oxidoreductase</fullName>
    </submittedName>
</protein>
<reference evidence="7 8" key="1">
    <citation type="journal article" date="2021" name="Front. Microbiol.">
        <title>Bacterial Transformation of Aromatic Monomers in Softwood Black Liquor.</title>
        <authorList>
            <person name="Navas L.E."/>
            <person name="Dexter G."/>
            <person name="Liu J."/>
            <person name="Levy-Booth D."/>
            <person name="Cho M."/>
            <person name="Jang S.K."/>
            <person name="Mansfield S.D."/>
            <person name="Renneckar S."/>
            <person name="Mohn W.W."/>
            <person name="Eltis L.D."/>
        </authorList>
    </citation>
    <scope>NUCLEOTIDE SEQUENCE [LARGE SCALE GENOMIC DNA]</scope>
    <source>
        <strain evidence="7 8">GD02</strain>
    </source>
</reference>
<dbReference type="InterPro" id="IPR036188">
    <property type="entry name" value="FAD/NAD-bd_sf"/>
</dbReference>
<dbReference type="Pfam" id="PF14759">
    <property type="entry name" value="Reductase_C"/>
    <property type="match status" value="1"/>
</dbReference>
<dbReference type="InterPro" id="IPR050446">
    <property type="entry name" value="FAD-oxidoreductase/Apoptosis"/>
</dbReference>
<name>A0AA46WU29_RHORH</name>
<evidence type="ECO:0000256" key="1">
    <source>
        <dbReference type="ARBA" id="ARBA00001974"/>
    </source>
</evidence>
<dbReference type="GO" id="GO:0005737">
    <property type="term" value="C:cytoplasm"/>
    <property type="evidence" value="ECO:0007669"/>
    <property type="project" value="TreeGrafter"/>
</dbReference>
<dbReference type="PRINTS" id="PR00411">
    <property type="entry name" value="PNDRDTASEI"/>
</dbReference>
<feature type="domain" description="Reductase C-terminal" evidence="6">
    <location>
        <begin position="340"/>
        <end position="425"/>
    </location>
</feature>
<dbReference type="Gene3D" id="3.50.50.60">
    <property type="entry name" value="FAD/NAD(P)-binding domain"/>
    <property type="match status" value="2"/>
</dbReference>
<evidence type="ECO:0000313" key="8">
    <source>
        <dbReference type="Proteomes" id="UP001162740"/>
    </source>
</evidence>
<organism evidence="7 8">
    <name type="scientific">Rhodococcus rhodochrous</name>
    <dbReference type="NCBI Taxonomy" id="1829"/>
    <lineage>
        <taxon>Bacteria</taxon>
        <taxon>Bacillati</taxon>
        <taxon>Actinomycetota</taxon>
        <taxon>Actinomycetes</taxon>
        <taxon>Mycobacteriales</taxon>
        <taxon>Nocardiaceae</taxon>
        <taxon>Rhodococcus</taxon>
    </lineage>
</organism>
<dbReference type="PANTHER" id="PTHR43557">
    <property type="entry name" value="APOPTOSIS-INDUCING FACTOR 1"/>
    <property type="match status" value="1"/>
</dbReference>
<keyword evidence="4" id="KW-0560">Oxidoreductase</keyword>
<keyword evidence="2" id="KW-0285">Flavoprotein</keyword>
<dbReference type="SUPFAM" id="SSF55424">
    <property type="entry name" value="FAD/NAD-linked reductases, dimerisation (C-terminal) domain"/>
    <property type="match status" value="1"/>
</dbReference>
<dbReference type="EMBL" id="CP083974">
    <property type="protein sequence ID" value="UZF44252.1"/>
    <property type="molecule type" value="Genomic_DNA"/>
</dbReference>
<evidence type="ECO:0000259" key="5">
    <source>
        <dbReference type="Pfam" id="PF07992"/>
    </source>
</evidence>
<dbReference type="Gene3D" id="3.30.390.30">
    <property type="match status" value="1"/>
</dbReference>
<evidence type="ECO:0000313" key="7">
    <source>
        <dbReference type="EMBL" id="UZF44252.1"/>
    </source>
</evidence>
<dbReference type="RefSeq" id="WP_228525644.1">
    <property type="nucleotide sequence ID" value="NZ_CP083974.1"/>
</dbReference>
<dbReference type="SUPFAM" id="SSF51905">
    <property type="entry name" value="FAD/NAD(P)-binding domain"/>
    <property type="match status" value="2"/>
</dbReference>
<gene>
    <name evidence="7" type="ORF">KUM34_020685</name>
</gene>
<proteinExistence type="predicted"/>
<evidence type="ECO:0000256" key="4">
    <source>
        <dbReference type="ARBA" id="ARBA00023002"/>
    </source>
</evidence>
<feature type="domain" description="FAD/NAD(P)-binding" evidence="5">
    <location>
        <begin position="19"/>
        <end position="321"/>
    </location>
</feature>
<dbReference type="Pfam" id="PF07992">
    <property type="entry name" value="Pyr_redox_2"/>
    <property type="match status" value="1"/>
</dbReference>
<keyword evidence="3" id="KW-0274">FAD</keyword>
<dbReference type="InterPro" id="IPR028202">
    <property type="entry name" value="Reductase_C"/>
</dbReference>
<dbReference type="PANTHER" id="PTHR43557:SF2">
    <property type="entry name" value="RIESKE DOMAIN-CONTAINING PROTEIN-RELATED"/>
    <property type="match status" value="1"/>
</dbReference>
<evidence type="ECO:0000256" key="3">
    <source>
        <dbReference type="ARBA" id="ARBA00022827"/>
    </source>
</evidence>
<evidence type="ECO:0000256" key="2">
    <source>
        <dbReference type="ARBA" id="ARBA00022630"/>
    </source>
</evidence>
<comment type="cofactor">
    <cofactor evidence="1">
        <name>FAD</name>
        <dbReference type="ChEBI" id="CHEBI:57692"/>
    </cofactor>
</comment>
<dbReference type="GO" id="GO:0016651">
    <property type="term" value="F:oxidoreductase activity, acting on NAD(P)H"/>
    <property type="evidence" value="ECO:0007669"/>
    <property type="project" value="TreeGrafter"/>
</dbReference>
<sequence>MSRREMTGHGEGADGLPRSVVVVGASHAAVQLADRLRLGGYTEPLTLIGDETHPPYHRPPLSKAWLKGESTPDQLVLRAAEHYSDNEIEMLLGTTVQRVERDGDGVALHLQRSDGFVETRTFDRLVLATGARARRSDIPGSDHPDVLVLRELDHAQRLADRVAAGPVVVIGGGFVGLEVAATLRGLDVAVTVVEAGRQLMGRAVGPGTAEFLLAAHREMGVDVILDAKPVEIALDGDRVRAVRLDDGREIAAATVLVGIGAEPRTELAEQLGLACDRGIVVDERCATSDGHILAIGDCTVQETGGAARVRLESVDNACTQADTAAATLLGREVPARPVPWFWSDQGSWKIQIAGRIDGHTEVVVRTDPSKPRRRVTLYFEDDQLLAAECVNAPADFVALRSALARGYRPSRELFADETVPLKKLLSAVRSA</sequence>
<dbReference type="InterPro" id="IPR016156">
    <property type="entry name" value="FAD/NAD-linked_Rdtase_dimer_sf"/>
</dbReference>
<dbReference type="PRINTS" id="PR00368">
    <property type="entry name" value="FADPNR"/>
</dbReference>
<accession>A0AA46WU29</accession>
<evidence type="ECO:0000259" key="6">
    <source>
        <dbReference type="Pfam" id="PF14759"/>
    </source>
</evidence>
<dbReference type="AlphaFoldDB" id="A0AA46WU29"/>
<dbReference type="InterPro" id="IPR023753">
    <property type="entry name" value="FAD/NAD-binding_dom"/>
</dbReference>